<accession>A0ABN3NC11</accession>
<dbReference type="InterPro" id="IPR008538">
    <property type="entry name" value="Uma2"/>
</dbReference>
<dbReference type="GO" id="GO:0004519">
    <property type="term" value="F:endonuclease activity"/>
    <property type="evidence" value="ECO:0007669"/>
    <property type="project" value="UniProtKB-KW"/>
</dbReference>
<dbReference type="EMBL" id="BAAASG010000025">
    <property type="protein sequence ID" value="GAA2518220.1"/>
    <property type="molecule type" value="Genomic_DNA"/>
</dbReference>
<dbReference type="RefSeq" id="WP_344405998.1">
    <property type="nucleotide sequence ID" value="NZ_BAAASG010000025.1"/>
</dbReference>
<keyword evidence="2" id="KW-0378">Hydrolase</keyword>
<dbReference type="Proteomes" id="UP001501777">
    <property type="component" value="Unassembled WGS sequence"/>
</dbReference>
<keyword evidence="3" id="KW-1185">Reference proteome</keyword>
<gene>
    <name evidence="2" type="ORF">GCM10010276_79890</name>
</gene>
<evidence type="ECO:0000313" key="2">
    <source>
        <dbReference type="EMBL" id="GAA2518220.1"/>
    </source>
</evidence>
<proteinExistence type="predicted"/>
<keyword evidence="2" id="KW-0540">Nuclease</keyword>
<protein>
    <submittedName>
        <fullName evidence="2">Uma2 family endonuclease</fullName>
    </submittedName>
</protein>
<name>A0ABN3NC11_STRLO</name>
<keyword evidence="2" id="KW-0255">Endonuclease</keyword>
<reference evidence="2 3" key="1">
    <citation type="journal article" date="2019" name="Int. J. Syst. Evol. Microbiol.">
        <title>The Global Catalogue of Microorganisms (GCM) 10K type strain sequencing project: providing services to taxonomists for standard genome sequencing and annotation.</title>
        <authorList>
            <consortium name="The Broad Institute Genomics Platform"/>
            <consortium name="The Broad Institute Genome Sequencing Center for Infectious Disease"/>
            <person name="Wu L."/>
            <person name="Ma J."/>
        </authorList>
    </citation>
    <scope>NUCLEOTIDE SEQUENCE [LARGE SCALE GENOMIC DNA]</scope>
    <source>
        <strain evidence="2 3">JCM 4395</strain>
    </source>
</reference>
<dbReference type="SUPFAM" id="SSF52980">
    <property type="entry name" value="Restriction endonuclease-like"/>
    <property type="match status" value="1"/>
</dbReference>
<dbReference type="CDD" id="cd06260">
    <property type="entry name" value="DUF820-like"/>
    <property type="match status" value="1"/>
</dbReference>
<evidence type="ECO:0000259" key="1">
    <source>
        <dbReference type="Pfam" id="PF05685"/>
    </source>
</evidence>
<dbReference type="PANTHER" id="PTHR35400">
    <property type="entry name" value="SLR1083 PROTEIN"/>
    <property type="match status" value="1"/>
</dbReference>
<dbReference type="InterPro" id="IPR011335">
    <property type="entry name" value="Restrct_endonuc-II-like"/>
</dbReference>
<dbReference type="Gene3D" id="3.90.1570.10">
    <property type="entry name" value="tt1808, chain A"/>
    <property type="match status" value="1"/>
</dbReference>
<organism evidence="2 3">
    <name type="scientific">Streptomyces longisporus</name>
    <dbReference type="NCBI Taxonomy" id="1948"/>
    <lineage>
        <taxon>Bacteria</taxon>
        <taxon>Bacillati</taxon>
        <taxon>Actinomycetota</taxon>
        <taxon>Actinomycetes</taxon>
        <taxon>Kitasatosporales</taxon>
        <taxon>Streptomycetaceae</taxon>
        <taxon>Streptomyces</taxon>
    </lineage>
</organism>
<evidence type="ECO:0000313" key="3">
    <source>
        <dbReference type="Proteomes" id="UP001501777"/>
    </source>
</evidence>
<dbReference type="Pfam" id="PF05685">
    <property type="entry name" value="Uma2"/>
    <property type="match status" value="1"/>
</dbReference>
<comment type="caution">
    <text evidence="2">The sequence shown here is derived from an EMBL/GenBank/DDBJ whole genome shotgun (WGS) entry which is preliminary data.</text>
</comment>
<dbReference type="PANTHER" id="PTHR35400:SF3">
    <property type="entry name" value="SLL1072 PROTEIN"/>
    <property type="match status" value="1"/>
</dbReference>
<dbReference type="InterPro" id="IPR012296">
    <property type="entry name" value="Nuclease_put_TT1808"/>
</dbReference>
<feature type="domain" description="Putative restriction endonuclease" evidence="1">
    <location>
        <begin position="25"/>
        <end position="184"/>
    </location>
</feature>
<sequence>MTMMTERLAISGIEPESFEELLDVLDELNLRDGFKAEIYRGKIVVSPWSKGYYHRVMEQVCDQLRPGLPLDHRLSIGPFLYVFPGDESAYGPDIHAAHQQAFETVSNHLDGEALVFVAELTSRATRTDDLTDKVAVYGRAGVPIYLLLDMQEQQSTVYWAPSASGYEAHCTQPFGEALHIPKPFDCTLDTTGFRVPQGGADDQPGT</sequence>